<feature type="compositionally biased region" description="Basic and acidic residues" evidence="1">
    <location>
        <begin position="785"/>
        <end position="794"/>
    </location>
</feature>
<dbReference type="Proteomes" id="UP000005239">
    <property type="component" value="Unassembled WGS sequence"/>
</dbReference>
<feature type="compositionally biased region" description="Basic and acidic residues" evidence="1">
    <location>
        <begin position="26"/>
        <end position="72"/>
    </location>
</feature>
<feature type="region of interest" description="Disordered" evidence="1">
    <location>
        <begin position="901"/>
        <end position="927"/>
    </location>
</feature>
<feature type="compositionally biased region" description="Acidic residues" evidence="1">
    <location>
        <begin position="978"/>
        <end position="989"/>
    </location>
</feature>
<name>A0A2A6C0J1_PRIPA</name>
<evidence type="ECO:0000313" key="3">
    <source>
        <dbReference type="EnsemblMetazoa" id="PPA25623.1"/>
    </source>
</evidence>
<feature type="region of interest" description="Disordered" evidence="1">
    <location>
        <begin position="1"/>
        <end position="130"/>
    </location>
</feature>
<protein>
    <submittedName>
        <fullName evidence="3">Uncharacterized protein</fullName>
    </submittedName>
</protein>
<feature type="region of interest" description="Disordered" evidence="1">
    <location>
        <begin position="297"/>
        <end position="341"/>
    </location>
</feature>
<organism evidence="3 4">
    <name type="scientific">Pristionchus pacificus</name>
    <name type="common">Parasitic nematode worm</name>
    <dbReference type="NCBI Taxonomy" id="54126"/>
    <lineage>
        <taxon>Eukaryota</taxon>
        <taxon>Metazoa</taxon>
        <taxon>Ecdysozoa</taxon>
        <taxon>Nematoda</taxon>
        <taxon>Chromadorea</taxon>
        <taxon>Rhabditida</taxon>
        <taxon>Rhabditina</taxon>
        <taxon>Diplogasteromorpha</taxon>
        <taxon>Diplogasteroidea</taxon>
        <taxon>Neodiplogasteridae</taxon>
        <taxon>Pristionchus</taxon>
    </lineage>
</organism>
<accession>A0A8R1YK70</accession>
<gene>
    <name evidence="3" type="primary">WBGene00115177</name>
</gene>
<feature type="transmembrane region" description="Helical" evidence="2">
    <location>
        <begin position="240"/>
        <end position="260"/>
    </location>
</feature>
<keyword evidence="4" id="KW-1185">Reference proteome</keyword>
<keyword evidence="2" id="KW-0812">Transmembrane</keyword>
<feature type="compositionally biased region" description="Basic residues" evidence="1">
    <location>
        <begin position="166"/>
        <end position="176"/>
    </location>
</feature>
<feature type="region of interest" description="Disordered" evidence="1">
    <location>
        <begin position="763"/>
        <end position="800"/>
    </location>
</feature>
<keyword evidence="2" id="KW-1133">Transmembrane helix</keyword>
<dbReference type="EnsemblMetazoa" id="PPA25623.1">
    <property type="protein sequence ID" value="PPA25623.1"/>
    <property type="gene ID" value="WBGene00115177"/>
</dbReference>
<feature type="region of interest" description="Disordered" evidence="1">
    <location>
        <begin position="662"/>
        <end position="687"/>
    </location>
</feature>
<feature type="region of interest" description="Disordered" evidence="1">
    <location>
        <begin position="970"/>
        <end position="989"/>
    </location>
</feature>
<reference evidence="4" key="1">
    <citation type="journal article" date="2008" name="Nat. Genet.">
        <title>The Pristionchus pacificus genome provides a unique perspective on nematode lifestyle and parasitism.</title>
        <authorList>
            <person name="Dieterich C."/>
            <person name="Clifton S.W."/>
            <person name="Schuster L.N."/>
            <person name="Chinwalla A."/>
            <person name="Delehaunty K."/>
            <person name="Dinkelacker I."/>
            <person name="Fulton L."/>
            <person name="Fulton R."/>
            <person name="Godfrey J."/>
            <person name="Minx P."/>
            <person name="Mitreva M."/>
            <person name="Roeseler W."/>
            <person name="Tian H."/>
            <person name="Witte H."/>
            <person name="Yang S.P."/>
            <person name="Wilson R.K."/>
            <person name="Sommer R.J."/>
        </authorList>
    </citation>
    <scope>NUCLEOTIDE SEQUENCE [LARGE SCALE GENOMIC DNA]</scope>
    <source>
        <strain evidence="4">PS312</strain>
    </source>
</reference>
<feature type="compositionally biased region" description="Basic residues" evidence="1">
    <location>
        <begin position="1"/>
        <end position="25"/>
    </location>
</feature>
<reference evidence="3" key="2">
    <citation type="submission" date="2022-06" db="UniProtKB">
        <authorList>
            <consortium name="EnsemblMetazoa"/>
        </authorList>
    </citation>
    <scope>IDENTIFICATION</scope>
    <source>
        <strain evidence="3">PS312</strain>
    </source>
</reference>
<sequence>MSSRTHHSSSHKLHSSHHSSSHRGRKEYGRSDDRSKDYGRSHSKDHGRPYDQQPKEYGYRAKEYGRSDDHSDYSNPRGSYRPRGYGNQGHGNNHQFNKRGGGYGGGGGYQQNNNGYRGRGRGGGKQWVPRPVQDQAAAQRLKEYMAIPREQRESTFPRELSPAKPYSHRGDRKRSHSRDSSYERSAKRHRIYLYHDPAPLPTALTVALALLPAPPLVCPQCPETKEDRGRDRLHPEFSTVYIFISVAFWTLNILLIPGVLRLAQVPLSIPLAQEVQQEEGSCVSPVGIKIARKGAALPESSTAKSRRNDRSASRSSSSSRSSRSSSSFSSSRDTSVSRSTTPLMAPTVDVVPGVAVPVKTATVTAEEPAPVEVTVAKEATVPEEVTVTEVVTVPEEEVAESPKIEDEEEVDLYKMDTSSVSSILHDSGMEEGELLSSEGSEGGGSPLLVDDDVIRSSAVAGMDSAAIEDDDPQKTTGLKIPILGSRSIRIGENGGSRYPALRISFSTVAKPETERTESASILSSIVPAASKEPEEEYCTICANTHLPSAACSFDDDASQTEIRCTTPPPVPTLAPFSWADAQKATEEAAAKARAEAEAREAAPDRCVSCPPSRMRAKWEAAMAAQLMEEDSCYVPAQEPSEEIEMEVDLKEEITVVKEIAPKQPQDPRNRKNIAAQDAVQPSSSPKVVNADFMKRTTADLEAAEALILLSRSPSPAETKPQVSELDPIARVMMGGSASLIEHKKKSSEELAIEAEIMKEINEALGETSDNEEDVTVETTPMVTENLEKPSKTSHEAVSPSAMVSESIAEVAVPAQETSLEISMERKELEAYLISSPPAKTVETVQLPEVTTVEEKLEVPPPHSSKIAEKAKQIPETTAVVNVEAKMEQESKHEQVQVLLVDDDGVPIGQAAEEEDEEPEQDRAEQENRFEKWLKLQEEHEGDEEQQAQDLREMALRLLALASLKEAVAERKKRKAAADVEEEDEDIVVD</sequence>
<feature type="compositionally biased region" description="Gly residues" evidence="1">
    <location>
        <begin position="99"/>
        <end position="109"/>
    </location>
</feature>
<accession>A0A2A6C0J1</accession>
<dbReference type="AlphaFoldDB" id="A0A2A6C0J1"/>
<evidence type="ECO:0000256" key="2">
    <source>
        <dbReference type="SAM" id="Phobius"/>
    </source>
</evidence>
<feature type="region of interest" description="Disordered" evidence="1">
    <location>
        <begin position="852"/>
        <end position="871"/>
    </location>
</feature>
<keyword evidence="2" id="KW-0472">Membrane</keyword>
<evidence type="ECO:0000256" key="1">
    <source>
        <dbReference type="SAM" id="MobiDB-lite"/>
    </source>
</evidence>
<feature type="compositionally biased region" description="Low complexity" evidence="1">
    <location>
        <begin position="313"/>
        <end position="341"/>
    </location>
</feature>
<feature type="region of interest" description="Disordered" evidence="1">
    <location>
        <begin position="147"/>
        <end position="184"/>
    </location>
</feature>
<evidence type="ECO:0000313" key="4">
    <source>
        <dbReference type="Proteomes" id="UP000005239"/>
    </source>
</evidence>
<proteinExistence type="predicted"/>